<dbReference type="EMBL" id="BONY01000144">
    <property type="protein sequence ID" value="GIH11579.1"/>
    <property type="molecule type" value="Genomic_DNA"/>
</dbReference>
<dbReference type="Proteomes" id="UP000612899">
    <property type="component" value="Unassembled WGS sequence"/>
</dbReference>
<name>A0A8J3QI77_9ACTN</name>
<sequence length="46" mass="4654">MVVESTAREIAVVLAVALAGLLLAGAVVLAPWHPAQAGVVVEVHQP</sequence>
<comment type="caution">
    <text evidence="1">The sequence shown here is derived from an EMBL/GenBank/DDBJ whole genome shotgun (WGS) entry which is preliminary data.</text>
</comment>
<proteinExistence type="predicted"/>
<evidence type="ECO:0000313" key="1">
    <source>
        <dbReference type="EMBL" id="GIH11579.1"/>
    </source>
</evidence>
<gene>
    <name evidence="1" type="ORF">Rhe02_96460</name>
</gene>
<accession>A0A8J3QI77</accession>
<reference evidence="1" key="1">
    <citation type="submission" date="2021-01" db="EMBL/GenBank/DDBJ databases">
        <title>Whole genome shotgun sequence of Rhizocola hellebori NBRC 109834.</title>
        <authorList>
            <person name="Komaki H."/>
            <person name="Tamura T."/>
        </authorList>
    </citation>
    <scope>NUCLEOTIDE SEQUENCE</scope>
    <source>
        <strain evidence="1">NBRC 109834</strain>
    </source>
</reference>
<keyword evidence="2" id="KW-1185">Reference proteome</keyword>
<organism evidence="1 2">
    <name type="scientific">Rhizocola hellebori</name>
    <dbReference type="NCBI Taxonomy" id="1392758"/>
    <lineage>
        <taxon>Bacteria</taxon>
        <taxon>Bacillati</taxon>
        <taxon>Actinomycetota</taxon>
        <taxon>Actinomycetes</taxon>
        <taxon>Micromonosporales</taxon>
        <taxon>Micromonosporaceae</taxon>
        <taxon>Rhizocola</taxon>
    </lineage>
</organism>
<dbReference type="AlphaFoldDB" id="A0A8J3QI77"/>
<protein>
    <submittedName>
        <fullName evidence="1">Uncharacterized protein</fullName>
    </submittedName>
</protein>
<evidence type="ECO:0000313" key="2">
    <source>
        <dbReference type="Proteomes" id="UP000612899"/>
    </source>
</evidence>